<reference evidence="4" key="1">
    <citation type="submission" date="2016-10" db="EMBL/GenBank/DDBJ databases">
        <authorList>
            <person name="Varghese N."/>
            <person name="Submissions S."/>
        </authorList>
    </citation>
    <scope>NUCLEOTIDE SEQUENCE [LARGE SCALE GENOMIC DNA]</scope>
    <source>
        <strain evidence="4">CGMCC 1.11022</strain>
    </source>
</reference>
<sequence>MAMIDRYSDAVVGDRYITTGTKYNPDAQVTRPSYAYPSARASDRSETGGDEPRRRSLESVTGMLDRLGCGYLVLDRDRKVIEWNAAALTTLERPTPERPTLEHKGEAADTASALSAALRRLVANVPAPFLPGSLSWVVIRSTGDRPVVLKENGLIAPDGTSIVALLGRVNRSGPNPQTLQRMFGLTSAETHLALRLAQGDAPLEIARSWRLSRTTIRSQLASLFAKTETRRQAELVALLGRISVLP</sequence>
<dbReference type="GO" id="GO:0006355">
    <property type="term" value="P:regulation of DNA-templated transcription"/>
    <property type="evidence" value="ECO:0007669"/>
    <property type="project" value="InterPro"/>
</dbReference>
<protein>
    <submittedName>
        <fullName evidence="3">DNA-binding transcriptional regulator, CsgD family</fullName>
    </submittedName>
</protein>
<gene>
    <name evidence="3" type="ORF">SAMN05428953_106205</name>
</gene>
<organism evidence="3 4">
    <name type="scientific">Mesorhizobium muleiense</name>
    <dbReference type="NCBI Taxonomy" id="1004279"/>
    <lineage>
        <taxon>Bacteria</taxon>
        <taxon>Pseudomonadati</taxon>
        <taxon>Pseudomonadota</taxon>
        <taxon>Alphaproteobacteria</taxon>
        <taxon>Hyphomicrobiales</taxon>
        <taxon>Phyllobacteriaceae</taxon>
        <taxon>Mesorhizobium</taxon>
    </lineage>
</organism>
<accession>A0A1G8TYC7</accession>
<feature type="domain" description="HTH luxR-type" evidence="2">
    <location>
        <begin position="182"/>
        <end position="239"/>
    </location>
</feature>
<dbReference type="EMBL" id="FNEE01000006">
    <property type="protein sequence ID" value="SDJ45875.1"/>
    <property type="molecule type" value="Genomic_DNA"/>
</dbReference>
<name>A0A1G8TYC7_9HYPH</name>
<dbReference type="RefSeq" id="WP_091594055.1">
    <property type="nucleotide sequence ID" value="NZ_FNEE01000006.1"/>
</dbReference>
<feature type="region of interest" description="Disordered" evidence="1">
    <location>
        <begin position="20"/>
        <end position="57"/>
    </location>
</feature>
<evidence type="ECO:0000313" key="4">
    <source>
        <dbReference type="Proteomes" id="UP000198894"/>
    </source>
</evidence>
<evidence type="ECO:0000259" key="2">
    <source>
        <dbReference type="SMART" id="SM00421"/>
    </source>
</evidence>
<dbReference type="GO" id="GO:0003677">
    <property type="term" value="F:DNA binding"/>
    <property type="evidence" value="ECO:0007669"/>
    <property type="project" value="UniProtKB-KW"/>
</dbReference>
<dbReference type="InterPro" id="IPR036388">
    <property type="entry name" value="WH-like_DNA-bd_sf"/>
</dbReference>
<dbReference type="Gene3D" id="1.10.10.10">
    <property type="entry name" value="Winged helix-like DNA-binding domain superfamily/Winged helix DNA-binding domain"/>
    <property type="match status" value="1"/>
</dbReference>
<dbReference type="InterPro" id="IPR016032">
    <property type="entry name" value="Sig_transdc_resp-reg_C-effctor"/>
</dbReference>
<feature type="compositionally biased region" description="Basic and acidic residues" evidence="1">
    <location>
        <begin position="41"/>
        <end position="57"/>
    </location>
</feature>
<evidence type="ECO:0000256" key="1">
    <source>
        <dbReference type="SAM" id="MobiDB-lite"/>
    </source>
</evidence>
<dbReference type="AlphaFoldDB" id="A0A1G8TYC7"/>
<dbReference type="SUPFAM" id="SSF46894">
    <property type="entry name" value="C-terminal effector domain of the bipartite response regulators"/>
    <property type="match status" value="1"/>
</dbReference>
<keyword evidence="3" id="KW-0238">DNA-binding</keyword>
<dbReference type="InterPro" id="IPR000792">
    <property type="entry name" value="Tscrpt_reg_LuxR_C"/>
</dbReference>
<proteinExistence type="predicted"/>
<keyword evidence="4" id="KW-1185">Reference proteome</keyword>
<dbReference type="Proteomes" id="UP000198894">
    <property type="component" value="Unassembled WGS sequence"/>
</dbReference>
<evidence type="ECO:0000313" key="3">
    <source>
        <dbReference type="EMBL" id="SDJ45875.1"/>
    </source>
</evidence>
<dbReference type="SMART" id="SM00421">
    <property type="entry name" value="HTH_LUXR"/>
    <property type="match status" value="1"/>
</dbReference>